<dbReference type="AlphaFoldDB" id="J3L9K4"/>
<dbReference type="HOGENOM" id="CLU_2678282_0_0_1"/>
<keyword evidence="2" id="KW-1185">Reference proteome</keyword>
<sequence length="75" mass="8002">EYCTCAPCRTRISIPLLSIDIRAASSTSPSVDKSSFKGFEYIALSSFKLCSPPSAAILSGFRASYSFTSIQATVP</sequence>
<proteinExistence type="predicted"/>
<accession>J3L9K4</accession>
<dbReference type="Proteomes" id="UP000006038">
    <property type="component" value="Unassembled WGS sequence"/>
</dbReference>
<evidence type="ECO:0000313" key="1">
    <source>
        <dbReference type="EnsemblPlants" id="OB02G13210.1"/>
    </source>
</evidence>
<dbReference type="Gramene" id="OB02G13210.1">
    <property type="protein sequence ID" value="OB02G13210.1"/>
    <property type="gene ID" value="OB02G13210"/>
</dbReference>
<reference evidence="1" key="1">
    <citation type="submission" date="2013-04" db="UniProtKB">
        <authorList>
            <consortium name="EnsemblPlants"/>
        </authorList>
    </citation>
    <scope>IDENTIFICATION</scope>
</reference>
<organism evidence="1">
    <name type="scientific">Oryza brachyantha</name>
    <name type="common">malo sina</name>
    <dbReference type="NCBI Taxonomy" id="4533"/>
    <lineage>
        <taxon>Eukaryota</taxon>
        <taxon>Viridiplantae</taxon>
        <taxon>Streptophyta</taxon>
        <taxon>Embryophyta</taxon>
        <taxon>Tracheophyta</taxon>
        <taxon>Spermatophyta</taxon>
        <taxon>Magnoliopsida</taxon>
        <taxon>Liliopsida</taxon>
        <taxon>Poales</taxon>
        <taxon>Poaceae</taxon>
        <taxon>BOP clade</taxon>
        <taxon>Oryzoideae</taxon>
        <taxon>Oryzeae</taxon>
        <taxon>Oryzinae</taxon>
        <taxon>Oryza</taxon>
    </lineage>
</organism>
<dbReference type="EnsemblPlants" id="OB02G13210.1">
    <property type="protein sequence ID" value="OB02G13210.1"/>
    <property type="gene ID" value="OB02G13210"/>
</dbReference>
<evidence type="ECO:0000313" key="2">
    <source>
        <dbReference type="Proteomes" id="UP000006038"/>
    </source>
</evidence>
<name>J3L9K4_ORYBR</name>
<protein>
    <submittedName>
        <fullName evidence="1">Uncharacterized protein</fullName>
    </submittedName>
</protein>
<dbReference type="eggNOG" id="ENOG502R59N">
    <property type="taxonomic scope" value="Eukaryota"/>
</dbReference>